<organism evidence="3">
    <name type="scientific">Echinostoma caproni</name>
    <dbReference type="NCBI Taxonomy" id="27848"/>
    <lineage>
        <taxon>Eukaryota</taxon>
        <taxon>Metazoa</taxon>
        <taxon>Spiralia</taxon>
        <taxon>Lophotrochozoa</taxon>
        <taxon>Platyhelminthes</taxon>
        <taxon>Trematoda</taxon>
        <taxon>Digenea</taxon>
        <taxon>Plagiorchiida</taxon>
        <taxon>Echinostomata</taxon>
        <taxon>Echinostomatoidea</taxon>
        <taxon>Echinostomatidae</taxon>
        <taxon>Echinostoma</taxon>
    </lineage>
</organism>
<dbReference type="EMBL" id="UZAN01044801">
    <property type="protein sequence ID" value="VDP81483.1"/>
    <property type="molecule type" value="Genomic_DNA"/>
</dbReference>
<dbReference type="OrthoDB" id="10479230at2759"/>
<dbReference type="WBParaSite" id="ECPE_0000759701-mRNA-1">
    <property type="protein sequence ID" value="ECPE_0000759701-mRNA-1"/>
    <property type="gene ID" value="ECPE_0000759701"/>
</dbReference>
<reference evidence="3" key="1">
    <citation type="submission" date="2016-06" db="UniProtKB">
        <authorList>
            <consortium name="WormBaseParasite"/>
        </authorList>
    </citation>
    <scope>IDENTIFICATION</scope>
</reference>
<gene>
    <name evidence="1" type="ORF">ECPE_LOCUS7581</name>
</gene>
<accession>A0A183AKU6</accession>
<evidence type="ECO:0000313" key="2">
    <source>
        <dbReference type="Proteomes" id="UP000272942"/>
    </source>
</evidence>
<reference evidence="1 2" key="2">
    <citation type="submission" date="2018-11" db="EMBL/GenBank/DDBJ databases">
        <authorList>
            <consortium name="Pathogen Informatics"/>
        </authorList>
    </citation>
    <scope>NUCLEOTIDE SEQUENCE [LARGE SCALE GENOMIC DNA]</scope>
    <source>
        <strain evidence="1 2">Egypt</strain>
    </source>
</reference>
<sequence>MQRDAKRNGLSQSPFEFRPLIEDPRHMYTSTVSSRYSVQHLKSFTVLPTCVPLHTSEAIDLLNKQERFRPRYYELKIVKKWGNYELIIEDPWQGRSKEFCCPPLKLLPADRMP</sequence>
<evidence type="ECO:0000313" key="3">
    <source>
        <dbReference type="WBParaSite" id="ECPE_0000759701-mRNA-1"/>
    </source>
</evidence>
<evidence type="ECO:0000313" key="1">
    <source>
        <dbReference type="EMBL" id="VDP81483.1"/>
    </source>
</evidence>
<name>A0A183AKU6_9TREM</name>
<keyword evidence="2" id="KW-1185">Reference proteome</keyword>
<dbReference type="Proteomes" id="UP000272942">
    <property type="component" value="Unassembled WGS sequence"/>
</dbReference>
<proteinExistence type="predicted"/>
<dbReference type="AlphaFoldDB" id="A0A183AKU6"/>
<protein>
    <submittedName>
        <fullName evidence="3">Ras-associating domain-containing protein</fullName>
    </submittedName>
</protein>